<protein>
    <recommendedName>
        <fullName evidence="1">Isochorismatase-like domain-containing protein</fullName>
    </recommendedName>
</protein>
<feature type="domain" description="Isochorismatase-like" evidence="1">
    <location>
        <begin position="10"/>
        <end position="157"/>
    </location>
</feature>
<name>A0A1E5Q991_9PROT</name>
<gene>
    <name evidence="2" type="ORF">BEN30_07355</name>
</gene>
<dbReference type="InterPro" id="IPR036380">
    <property type="entry name" value="Isochorismatase-like_sf"/>
</dbReference>
<dbReference type="SUPFAM" id="SSF52499">
    <property type="entry name" value="Isochorismatase-like hydrolases"/>
    <property type="match status" value="1"/>
</dbReference>
<reference evidence="3" key="1">
    <citation type="submission" date="2016-07" db="EMBL/GenBank/DDBJ databases">
        <authorList>
            <person name="Florea S."/>
            <person name="Webb J.S."/>
            <person name="Jaromczyk J."/>
            <person name="Schardl C.L."/>
        </authorList>
    </citation>
    <scope>NUCLEOTIDE SEQUENCE [LARGE SCALE GENOMIC DNA]</scope>
    <source>
        <strain evidence="3">MV-1</strain>
    </source>
</reference>
<dbReference type="RefSeq" id="WP_069957399.1">
    <property type="nucleotide sequence ID" value="NZ_MCGG01000017.1"/>
</dbReference>
<accession>A0A1E5Q991</accession>
<proteinExistence type="predicted"/>
<dbReference type="STRING" id="28181.BEN30_07355"/>
<dbReference type="OrthoDB" id="9796958at2"/>
<dbReference type="Pfam" id="PF00857">
    <property type="entry name" value="Isochorismatase"/>
    <property type="match status" value="1"/>
</dbReference>
<keyword evidence="3" id="KW-1185">Reference proteome</keyword>
<organism evidence="2 3">
    <name type="scientific">Magnetovibrio blakemorei</name>
    <dbReference type="NCBI Taxonomy" id="28181"/>
    <lineage>
        <taxon>Bacteria</taxon>
        <taxon>Pseudomonadati</taxon>
        <taxon>Pseudomonadota</taxon>
        <taxon>Alphaproteobacteria</taxon>
        <taxon>Rhodospirillales</taxon>
        <taxon>Magnetovibrionaceae</taxon>
        <taxon>Magnetovibrio</taxon>
    </lineage>
</organism>
<sequence length="180" mass="19528">MLIDANTSSLLVVDIQTKLNPVMFDPLRAPQGAAKLLLGADMMGVPALVTEQYSKGVGPTVDDLQDFMPSGSPLEKNSFSCLADEAFKTRFLDLGKRQAVICGIEAHICVLQTSLDLLAHGIHVFVVADATASRTVENHSAGIERIRHAGGQVVTVEMVLFEWLRHSNAPAFKDISRMIK</sequence>
<dbReference type="AlphaFoldDB" id="A0A1E5Q991"/>
<dbReference type="PANTHER" id="PTHR14119">
    <property type="entry name" value="HYDROLASE"/>
    <property type="match status" value="1"/>
</dbReference>
<dbReference type="EMBL" id="MCGG01000017">
    <property type="protein sequence ID" value="OEJ68070.1"/>
    <property type="molecule type" value="Genomic_DNA"/>
</dbReference>
<dbReference type="InterPro" id="IPR050993">
    <property type="entry name" value="Isochorismatase_domain"/>
</dbReference>
<dbReference type="Gene3D" id="3.40.50.850">
    <property type="entry name" value="Isochorismatase-like"/>
    <property type="match status" value="1"/>
</dbReference>
<comment type="caution">
    <text evidence="2">The sequence shown here is derived from an EMBL/GenBank/DDBJ whole genome shotgun (WGS) entry which is preliminary data.</text>
</comment>
<evidence type="ECO:0000259" key="1">
    <source>
        <dbReference type="Pfam" id="PF00857"/>
    </source>
</evidence>
<evidence type="ECO:0000313" key="3">
    <source>
        <dbReference type="Proteomes" id="UP000095347"/>
    </source>
</evidence>
<dbReference type="CDD" id="cd01012">
    <property type="entry name" value="YcaC_related"/>
    <property type="match status" value="1"/>
</dbReference>
<dbReference type="PANTHER" id="PTHR14119:SF3">
    <property type="entry name" value="ISOCHORISMATASE DOMAIN-CONTAINING PROTEIN 2"/>
    <property type="match status" value="1"/>
</dbReference>
<evidence type="ECO:0000313" key="2">
    <source>
        <dbReference type="EMBL" id="OEJ68070.1"/>
    </source>
</evidence>
<dbReference type="InterPro" id="IPR000868">
    <property type="entry name" value="Isochorismatase-like_dom"/>
</dbReference>
<dbReference type="Proteomes" id="UP000095347">
    <property type="component" value="Unassembled WGS sequence"/>
</dbReference>